<dbReference type="EMBL" id="CADCTF010000053">
    <property type="protein sequence ID" value="CAA9227368.1"/>
    <property type="molecule type" value="Genomic_DNA"/>
</dbReference>
<organism evidence="2">
    <name type="scientific">uncultured Acidimicrobiales bacterium</name>
    <dbReference type="NCBI Taxonomy" id="310071"/>
    <lineage>
        <taxon>Bacteria</taxon>
        <taxon>Bacillati</taxon>
        <taxon>Actinomycetota</taxon>
        <taxon>Acidimicrobiia</taxon>
        <taxon>Acidimicrobiales</taxon>
        <taxon>environmental samples</taxon>
    </lineage>
</organism>
<sequence length="225" mass="24550">MVLQFPSFSADESERRGMAAPTLSASSPPLSAASTPSTSTVAPGELVVKTYTGLPIELVADFLALYRESFAELEITAAGRQSHTDAEFIEEMANPAVLKFVAWVDGVAASMVFISNDLTTVPWISVPYYRHRFPDHYARQAIYYVGALLVHPGYRRGAALAAVLRVAAQVVAGNDGLAAFDCCEHNSTTVQLPRVVAMLLRRTCDVAEHKIDVQSYYALELRNPR</sequence>
<evidence type="ECO:0000313" key="2">
    <source>
        <dbReference type="EMBL" id="CAA9227368.1"/>
    </source>
</evidence>
<gene>
    <name evidence="2" type="ORF">AVDCRST_MAG50-1575</name>
</gene>
<dbReference type="AlphaFoldDB" id="A0A6J4HL27"/>
<accession>A0A6J4HL27</accession>
<dbReference type="SUPFAM" id="SSF55729">
    <property type="entry name" value="Acyl-CoA N-acyltransferases (Nat)"/>
    <property type="match status" value="1"/>
</dbReference>
<feature type="region of interest" description="Disordered" evidence="1">
    <location>
        <begin position="1"/>
        <end position="40"/>
    </location>
</feature>
<dbReference type="InterPro" id="IPR016181">
    <property type="entry name" value="Acyl_CoA_acyltransferase"/>
</dbReference>
<name>A0A6J4HL27_9ACTN</name>
<evidence type="ECO:0000256" key="1">
    <source>
        <dbReference type="SAM" id="MobiDB-lite"/>
    </source>
</evidence>
<feature type="compositionally biased region" description="Low complexity" evidence="1">
    <location>
        <begin position="19"/>
        <end position="40"/>
    </location>
</feature>
<proteinExistence type="predicted"/>
<evidence type="ECO:0008006" key="3">
    <source>
        <dbReference type="Google" id="ProtNLM"/>
    </source>
</evidence>
<protein>
    <recommendedName>
        <fullName evidence="3">N-acetyltransferase domain-containing protein</fullName>
    </recommendedName>
</protein>
<reference evidence="2" key="1">
    <citation type="submission" date="2020-02" db="EMBL/GenBank/DDBJ databases">
        <authorList>
            <person name="Meier V. D."/>
        </authorList>
    </citation>
    <scope>NUCLEOTIDE SEQUENCE</scope>
    <source>
        <strain evidence="2">AVDCRST_MAG50</strain>
    </source>
</reference>